<dbReference type="Pfam" id="PF00117">
    <property type="entry name" value="GATase"/>
    <property type="match status" value="1"/>
</dbReference>
<dbReference type="PROSITE" id="PS51273">
    <property type="entry name" value="GATASE_TYPE_1"/>
    <property type="match status" value="1"/>
</dbReference>
<gene>
    <name evidence="2" type="ORF">JAV76_04130</name>
</gene>
<reference evidence="2" key="1">
    <citation type="submission" date="2020-12" db="EMBL/GenBank/DDBJ databases">
        <title>Sanguibacter suaedae sp. nov., isolated from Suaeda aralocaspica.</title>
        <authorList>
            <person name="Ma Q."/>
        </authorList>
    </citation>
    <scope>NUCLEOTIDE SEQUENCE</scope>
    <source>
        <strain evidence="2">YZGR15</strain>
    </source>
</reference>
<evidence type="ECO:0000313" key="2">
    <source>
        <dbReference type="EMBL" id="MBI9114202.1"/>
    </source>
</evidence>
<dbReference type="CDD" id="cd01741">
    <property type="entry name" value="GATase1_1"/>
    <property type="match status" value="1"/>
</dbReference>
<keyword evidence="2" id="KW-0315">Glutamine amidotransferase</keyword>
<dbReference type="PANTHER" id="PTHR42695:SF5">
    <property type="entry name" value="GLUTAMINE AMIDOTRANSFERASE YLR126C-RELATED"/>
    <property type="match status" value="1"/>
</dbReference>
<dbReference type="PANTHER" id="PTHR42695">
    <property type="entry name" value="GLUTAMINE AMIDOTRANSFERASE YLR126C-RELATED"/>
    <property type="match status" value="1"/>
</dbReference>
<organism evidence="2 3">
    <name type="scientific">Sanguibacter suaedae</name>
    <dbReference type="NCBI Taxonomy" id="2795737"/>
    <lineage>
        <taxon>Bacteria</taxon>
        <taxon>Bacillati</taxon>
        <taxon>Actinomycetota</taxon>
        <taxon>Actinomycetes</taxon>
        <taxon>Micrococcales</taxon>
        <taxon>Sanguibacteraceae</taxon>
        <taxon>Sanguibacter</taxon>
    </lineage>
</organism>
<dbReference type="InterPro" id="IPR029062">
    <property type="entry name" value="Class_I_gatase-like"/>
</dbReference>
<feature type="domain" description="Glutamine amidotransferase" evidence="1">
    <location>
        <begin position="53"/>
        <end position="188"/>
    </location>
</feature>
<accession>A0A934I945</accession>
<comment type="caution">
    <text evidence="2">The sequence shown here is derived from an EMBL/GenBank/DDBJ whole genome shotgun (WGS) entry which is preliminary data.</text>
</comment>
<dbReference type="InterPro" id="IPR017926">
    <property type="entry name" value="GATASE"/>
</dbReference>
<keyword evidence="3" id="KW-1185">Reference proteome</keyword>
<name>A0A934I945_9MICO</name>
<evidence type="ECO:0000259" key="1">
    <source>
        <dbReference type="Pfam" id="PF00117"/>
    </source>
</evidence>
<dbReference type="SUPFAM" id="SSF52317">
    <property type="entry name" value="Class I glutamine amidotransferase-like"/>
    <property type="match status" value="1"/>
</dbReference>
<dbReference type="InterPro" id="IPR044992">
    <property type="entry name" value="ChyE-like"/>
</dbReference>
<dbReference type="Gene3D" id="3.40.50.880">
    <property type="match status" value="1"/>
</dbReference>
<dbReference type="AlphaFoldDB" id="A0A934I945"/>
<proteinExistence type="predicted"/>
<dbReference type="Proteomes" id="UP000602087">
    <property type="component" value="Unassembled WGS sequence"/>
</dbReference>
<dbReference type="GO" id="GO:0005829">
    <property type="term" value="C:cytosol"/>
    <property type="evidence" value="ECO:0007669"/>
    <property type="project" value="TreeGrafter"/>
</dbReference>
<protein>
    <submittedName>
        <fullName evidence="2">Type 1 glutamine amidotransferase</fullName>
    </submittedName>
</protein>
<evidence type="ECO:0000313" key="3">
    <source>
        <dbReference type="Proteomes" id="UP000602087"/>
    </source>
</evidence>
<dbReference type="EMBL" id="JAEINH010000003">
    <property type="protein sequence ID" value="MBI9114202.1"/>
    <property type="molecule type" value="Genomic_DNA"/>
</dbReference>
<sequence length="244" mass="25302">MRTSQRPVLVVQHVPWEGPGLVGRALDARGVPWRTVTVLDDDAPDLPGVDELAGLIVMGGGMGALDDVVHPGLATERALLADATAADVPVLGICLGMQLLSVALGGELLPAHGEEIGVGPVSITGDGLRDPYLYPLTVDATPEPEVVHWHADAATLPPGGTVLASTPTTPVQAFRHGSAVGLQFHLELDGPMLDVWLSTRAMVADLTPETVGTLRSDAAARFSTLVPRALVAFGAFADDAARRG</sequence>
<dbReference type="RefSeq" id="WP_198732773.1">
    <property type="nucleotide sequence ID" value="NZ_JAEINH010000003.1"/>
</dbReference>